<feature type="compositionally biased region" description="Basic residues" evidence="1">
    <location>
        <begin position="1"/>
        <end position="12"/>
    </location>
</feature>
<feature type="compositionally biased region" description="Low complexity" evidence="1">
    <location>
        <begin position="42"/>
        <end position="57"/>
    </location>
</feature>
<dbReference type="EnsemblMetazoa" id="AATE008121-RA">
    <property type="protein sequence ID" value="AATE008121-PA.1"/>
    <property type="gene ID" value="AATE008121"/>
</dbReference>
<organism evidence="2">
    <name type="scientific">Anopheles atroparvus</name>
    <name type="common">European mosquito</name>
    <dbReference type="NCBI Taxonomy" id="41427"/>
    <lineage>
        <taxon>Eukaryota</taxon>
        <taxon>Metazoa</taxon>
        <taxon>Ecdysozoa</taxon>
        <taxon>Arthropoda</taxon>
        <taxon>Hexapoda</taxon>
        <taxon>Insecta</taxon>
        <taxon>Pterygota</taxon>
        <taxon>Neoptera</taxon>
        <taxon>Endopterygota</taxon>
        <taxon>Diptera</taxon>
        <taxon>Nematocera</taxon>
        <taxon>Culicoidea</taxon>
        <taxon>Culicidae</taxon>
        <taxon>Anophelinae</taxon>
        <taxon>Anopheles</taxon>
    </lineage>
</organism>
<accession>A0A182IYU3</accession>
<dbReference type="AlphaFoldDB" id="A0A182IYU3"/>
<name>A0A182IYU3_ANOAO</name>
<evidence type="ECO:0000313" key="2">
    <source>
        <dbReference type="EnsemblMetazoa" id="AATE008121-PA.1"/>
    </source>
</evidence>
<evidence type="ECO:0000256" key="1">
    <source>
        <dbReference type="SAM" id="MobiDB-lite"/>
    </source>
</evidence>
<dbReference type="VEuPathDB" id="VectorBase:AATE008121"/>
<sequence>MEANFYKRRMVGKVKTTGKTSKLHNPSYQLEPQRRFSHRHSSTSAPPSSSSSSPPSSSSPVPLLWLTRRLPFSPALPAAFWLARSIAAAALFRCVSACFIMWSLRMKPLPHCSQAYGLEPLCRHMWRRRSVLWLNCFGHCSHLNGFSPPCLARCSSYDWLHGKRLPHR</sequence>
<reference evidence="2" key="1">
    <citation type="submission" date="2022-08" db="UniProtKB">
        <authorList>
            <consortium name="EnsemblMetazoa"/>
        </authorList>
    </citation>
    <scope>IDENTIFICATION</scope>
    <source>
        <strain evidence="2">EBRO</strain>
    </source>
</reference>
<protein>
    <submittedName>
        <fullName evidence="2">Uncharacterized protein</fullName>
    </submittedName>
</protein>
<feature type="region of interest" description="Disordered" evidence="1">
    <location>
        <begin position="1"/>
        <end position="57"/>
    </location>
</feature>
<proteinExistence type="predicted"/>